<dbReference type="PANTHER" id="PTHR31680">
    <property type="entry name" value="LONGIFOLIA PROTEIN"/>
    <property type="match status" value="1"/>
</dbReference>
<feature type="compositionally biased region" description="Basic and acidic residues" evidence="1">
    <location>
        <begin position="581"/>
        <end position="590"/>
    </location>
</feature>
<dbReference type="AlphaFoldDB" id="A0AAD8JMB2"/>
<feature type="compositionally biased region" description="Polar residues" evidence="1">
    <location>
        <begin position="274"/>
        <end position="285"/>
    </location>
</feature>
<feature type="domain" description="DUF3741" evidence="3">
    <location>
        <begin position="339"/>
        <end position="359"/>
    </location>
</feature>
<feature type="compositionally biased region" description="Low complexity" evidence="1">
    <location>
        <begin position="96"/>
        <end position="108"/>
    </location>
</feature>
<gene>
    <name evidence="4" type="ORF">POM88_004165</name>
</gene>
<name>A0AAD8JMB2_9APIA</name>
<organism evidence="4 5">
    <name type="scientific">Heracleum sosnowskyi</name>
    <dbReference type="NCBI Taxonomy" id="360622"/>
    <lineage>
        <taxon>Eukaryota</taxon>
        <taxon>Viridiplantae</taxon>
        <taxon>Streptophyta</taxon>
        <taxon>Embryophyta</taxon>
        <taxon>Tracheophyta</taxon>
        <taxon>Spermatophyta</taxon>
        <taxon>Magnoliopsida</taxon>
        <taxon>eudicotyledons</taxon>
        <taxon>Gunneridae</taxon>
        <taxon>Pentapetalae</taxon>
        <taxon>asterids</taxon>
        <taxon>campanulids</taxon>
        <taxon>Apiales</taxon>
        <taxon>Apiaceae</taxon>
        <taxon>Apioideae</taxon>
        <taxon>apioid superclade</taxon>
        <taxon>Tordylieae</taxon>
        <taxon>Tordyliinae</taxon>
        <taxon>Heracleum</taxon>
    </lineage>
</organism>
<evidence type="ECO:0000313" key="4">
    <source>
        <dbReference type="EMBL" id="KAK1404560.1"/>
    </source>
</evidence>
<evidence type="ECO:0000256" key="1">
    <source>
        <dbReference type="SAM" id="MobiDB-lite"/>
    </source>
</evidence>
<dbReference type="Pfam" id="PF14383">
    <property type="entry name" value="VARLMGL"/>
    <property type="match status" value="1"/>
</dbReference>
<feature type="compositionally biased region" description="Polar residues" evidence="1">
    <location>
        <begin position="55"/>
        <end position="65"/>
    </location>
</feature>
<feature type="domain" description="DUF4378" evidence="2">
    <location>
        <begin position="853"/>
        <end position="1031"/>
    </location>
</feature>
<feature type="compositionally biased region" description="Basic and acidic residues" evidence="1">
    <location>
        <begin position="606"/>
        <end position="615"/>
    </location>
</feature>
<feature type="compositionally biased region" description="Polar residues" evidence="1">
    <location>
        <begin position="302"/>
        <end position="313"/>
    </location>
</feature>
<dbReference type="PANTHER" id="PTHR31680:SF4">
    <property type="entry name" value="LONGIFOLIA PROTEIN"/>
    <property type="match status" value="1"/>
</dbReference>
<feature type="compositionally biased region" description="Polar residues" evidence="1">
    <location>
        <begin position="702"/>
        <end position="720"/>
    </location>
</feature>
<feature type="region of interest" description="Disordered" evidence="1">
    <location>
        <begin position="40"/>
        <end position="112"/>
    </location>
</feature>
<feature type="region of interest" description="Disordered" evidence="1">
    <location>
        <begin position="496"/>
        <end position="752"/>
    </location>
</feature>
<dbReference type="InterPro" id="IPR025486">
    <property type="entry name" value="DUF4378"/>
</dbReference>
<accession>A0AAD8JMB2</accession>
<feature type="compositionally biased region" description="Low complexity" evidence="1">
    <location>
        <begin position="533"/>
        <end position="547"/>
    </location>
</feature>
<feature type="compositionally biased region" description="Polar residues" evidence="1">
    <location>
        <begin position="591"/>
        <end position="604"/>
    </location>
</feature>
<dbReference type="Proteomes" id="UP001237642">
    <property type="component" value="Unassembled WGS sequence"/>
</dbReference>
<feature type="compositionally biased region" description="Polar residues" evidence="1">
    <location>
        <begin position="137"/>
        <end position="153"/>
    </location>
</feature>
<dbReference type="GO" id="GO:0051513">
    <property type="term" value="P:regulation of monopolar cell growth"/>
    <property type="evidence" value="ECO:0007669"/>
    <property type="project" value="InterPro"/>
</dbReference>
<evidence type="ECO:0000313" key="5">
    <source>
        <dbReference type="Proteomes" id="UP001237642"/>
    </source>
</evidence>
<evidence type="ECO:0000259" key="2">
    <source>
        <dbReference type="Pfam" id="PF14309"/>
    </source>
</evidence>
<feature type="region of interest" description="Disordered" evidence="1">
    <location>
        <begin position="179"/>
        <end position="208"/>
    </location>
</feature>
<sequence length="1055" mass="119909">MAAKLLQSLTEENPDLSKQIGCMTGIFQLFDRQHLATGRRITGHPRRLPPGDSDYNCSTTGTDINNRYYRRPAVENQSNKSNLEEQRLSTETSRPSFSSSSHSSSFSSLDFNRTAQPEPLSFDHMIFSEVPSRRQPIRQSSASPHSEHQSQNLRDVVRDSMYRELRELSVKTIKKEATYDSSVKRRDSPRPPHLSKINDGSYRHGRDERHNMPVDLEESLKVFSEVQEARPWYLDEPSKLSRSSSYQLRDRSPYLTPKDAPRYSYDERERSHLSYDSQDSMNQTLKLKELPRLSLDSRESSMRSFNSDTQSSFMSKSMQESGNYTDQVLPGQHQIFESQQRPPSVVAKLMGLESLPNSASNIENKIRTNTVKESEASSSSSKATDAYRSIQPFEFSRNSWKEPTSPRWRNPDPVMKPISRVSIEPAPWRLHDGTRGSRKVVPRNMKAPEKAPSPFPSVYSEIENRLKDLEFRQSGKDLRALKQILQAMQVKGLVDNSKGGYQDHEQMYTGPNQNTREMNQKQKQNKQNDHVSIHTSQRSISSRTSESPIVIMKPAKLVEKSGTRVSSVVPPDRLPIRSRRQGSDYSDKKTGSNTSRMANDQISKTSRRDHTETSTDMKGNVRISKSQISTRHQQVPAESTTSYVKSSGSISPRLQQKKLEMEKRSRPPISPSDSSKLKKQQSNKQQPESSSPGGRLRAKSLILQQSDGNQSPLMQTSKYSKSLVAKRSSVMRTEDDSVEELGTTSPEYPSPVSVLDGAEYIDNEPSRLSQILETIKDNSSLKLSDNVTKEQWHSVDSNEPSTWESSLTPQVNRKKLQSIDHLVQKLRRLNSGHDEARTDYIASLCENTNPDDRYISEIFLASGLLLRDLGSNVTTFQFHQSGQPINPELFLVLEQTKASTRLKEGCRAEKVVQLKTDNEKNHRKLIFDAVNEVLTRKLTFIRQSKEPWLRHPAVTRKTLNAQKLLRESCFEIEQLQAKKPACSLEDEDDGLKSILWEDVLHPSESFTDFQGEISGLVLDIERSLFKDLVGEIVTVEAANLRVKTSGKLCRQLFVN</sequence>
<comment type="caution">
    <text evidence="4">The sequence shown here is derived from an EMBL/GenBank/DDBJ whole genome shotgun (WGS) entry which is preliminary data.</text>
</comment>
<keyword evidence="5" id="KW-1185">Reference proteome</keyword>
<dbReference type="InterPro" id="IPR032795">
    <property type="entry name" value="DUF3741-assoc"/>
</dbReference>
<evidence type="ECO:0000259" key="3">
    <source>
        <dbReference type="Pfam" id="PF14383"/>
    </source>
</evidence>
<protein>
    <submittedName>
        <fullName evidence="4">Protein LONGIFOLIA like</fullName>
    </submittedName>
</protein>
<dbReference type="InterPro" id="IPR033334">
    <property type="entry name" value="LNG1/2"/>
</dbReference>
<feature type="compositionally biased region" description="Basic and acidic residues" evidence="1">
    <location>
        <begin position="179"/>
        <end position="190"/>
    </location>
</feature>
<feature type="compositionally biased region" description="Polar residues" evidence="1">
    <location>
        <begin position="623"/>
        <end position="654"/>
    </location>
</feature>
<feature type="compositionally biased region" description="Basic and acidic residues" evidence="1">
    <location>
        <begin position="259"/>
        <end position="273"/>
    </location>
</feature>
<feature type="compositionally biased region" description="Basic and acidic residues" evidence="1">
    <location>
        <begin position="286"/>
        <end position="301"/>
    </location>
</feature>
<proteinExistence type="predicted"/>
<feature type="region of interest" description="Disordered" evidence="1">
    <location>
        <begin position="367"/>
        <end position="386"/>
    </location>
</feature>
<feature type="region of interest" description="Disordered" evidence="1">
    <location>
        <begin position="240"/>
        <end position="313"/>
    </location>
</feature>
<reference evidence="4" key="2">
    <citation type="submission" date="2023-05" db="EMBL/GenBank/DDBJ databases">
        <authorList>
            <person name="Schelkunov M.I."/>
        </authorList>
    </citation>
    <scope>NUCLEOTIDE SEQUENCE</scope>
    <source>
        <strain evidence="4">Hsosn_3</strain>
        <tissue evidence="4">Leaf</tissue>
    </source>
</reference>
<feature type="region of interest" description="Disordered" evidence="1">
    <location>
        <begin position="133"/>
        <end position="157"/>
    </location>
</feature>
<dbReference type="EMBL" id="JAUIZM010000001">
    <property type="protein sequence ID" value="KAK1404560.1"/>
    <property type="molecule type" value="Genomic_DNA"/>
</dbReference>
<dbReference type="Pfam" id="PF14309">
    <property type="entry name" value="DUF4378"/>
    <property type="match status" value="1"/>
</dbReference>
<reference evidence="4" key="1">
    <citation type="submission" date="2023-02" db="EMBL/GenBank/DDBJ databases">
        <title>Genome of toxic invasive species Heracleum sosnowskyi carries increased number of genes despite the absence of recent whole-genome duplications.</title>
        <authorList>
            <person name="Schelkunov M."/>
            <person name="Shtratnikova V."/>
            <person name="Makarenko M."/>
            <person name="Klepikova A."/>
            <person name="Omelchenko D."/>
            <person name="Novikova G."/>
            <person name="Obukhova E."/>
            <person name="Bogdanov V."/>
            <person name="Penin A."/>
            <person name="Logacheva M."/>
        </authorList>
    </citation>
    <scope>NUCLEOTIDE SEQUENCE</scope>
    <source>
        <strain evidence="4">Hsosn_3</strain>
        <tissue evidence="4">Leaf</tissue>
    </source>
</reference>